<dbReference type="EMBL" id="NBCO01000037">
    <property type="protein sequence ID" value="ORC85176.1"/>
    <property type="molecule type" value="Genomic_DNA"/>
</dbReference>
<dbReference type="GO" id="GO:0051500">
    <property type="term" value="F:D-tyrosyl-tRNA(Tyr) deacylase activity"/>
    <property type="evidence" value="ECO:0007669"/>
    <property type="project" value="TreeGrafter"/>
</dbReference>
<dbReference type="OrthoDB" id="275783at2759"/>
<dbReference type="GO" id="GO:0005737">
    <property type="term" value="C:cytoplasm"/>
    <property type="evidence" value="ECO:0007669"/>
    <property type="project" value="UniProtKB-SubCell"/>
</dbReference>
<proteinExistence type="inferred from homology"/>
<keyword evidence="7" id="KW-1185">Reference proteome</keyword>
<dbReference type="FunFam" id="3.50.80.10:FF:000001">
    <property type="entry name" value="D-aminoacyl-tRNA deacylase"/>
    <property type="match status" value="1"/>
</dbReference>
<dbReference type="InterPro" id="IPR003732">
    <property type="entry name" value="Daa-tRNA_deacyls_DTD"/>
</dbReference>
<dbReference type="SUPFAM" id="SSF69500">
    <property type="entry name" value="DTD-like"/>
    <property type="match status" value="1"/>
</dbReference>
<evidence type="ECO:0000256" key="4">
    <source>
        <dbReference type="ARBA" id="ARBA00048018"/>
    </source>
</evidence>
<comment type="subcellular location">
    <subcellularLocation>
        <location evidence="5">Cytoplasm</location>
    </subcellularLocation>
</comment>
<dbReference type="Gene3D" id="3.50.80.10">
    <property type="entry name" value="D-tyrosyl-tRNA(Tyr) deacylase"/>
    <property type="match status" value="1"/>
</dbReference>
<dbReference type="EC" id="3.1.1.96" evidence="2 5"/>
<comment type="similarity">
    <text evidence="1 5">Belongs to the DTD family.</text>
</comment>
<dbReference type="GO" id="GO:0106026">
    <property type="term" value="F:Gly-tRNA(Ala) deacylase activity"/>
    <property type="evidence" value="ECO:0007669"/>
    <property type="project" value="RHEA"/>
</dbReference>
<evidence type="ECO:0000256" key="2">
    <source>
        <dbReference type="ARBA" id="ARBA00013056"/>
    </source>
</evidence>
<comment type="catalytic activity">
    <reaction evidence="4">
        <text>a D-aminoacyl-tRNA + H2O = a tRNA + a D-alpha-amino acid + H(+)</text>
        <dbReference type="Rhea" id="RHEA:13953"/>
        <dbReference type="Rhea" id="RHEA-COMP:10123"/>
        <dbReference type="Rhea" id="RHEA-COMP:10124"/>
        <dbReference type="ChEBI" id="CHEBI:15377"/>
        <dbReference type="ChEBI" id="CHEBI:15378"/>
        <dbReference type="ChEBI" id="CHEBI:59871"/>
        <dbReference type="ChEBI" id="CHEBI:78442"/>
        <dbReference type="ChEBI" id="CHEBI:79333"/>
        <dbReference type="EC" id="3.1.1.96"/>
    </reaction>
</comment>
<dbReference type="NCBIfam" id="TIGR00256">
    <property type="entry name" value="D-aminoacyl-tRNA deacylase"/>
    <property type="match status" value="1"/>
</dbReference>
<protein>
    <recommendedName>
        <fullName evidence="2 5">D-aminoacyl-tRNA deacylase</fullName>
        <ecNumber evidence="2 5">3.1.1.96</ecNumber>
    </recommendedName>
</protein>
<dbReference type="Pfam" id="PF02580">
    <property type="entry name" value="Tyr_Deacylase"/>
    <property type="match status" value="1"/>
</dbReference>
<evidence type="ECO:0000313" key="7">
    <source>
        <dbReference type="Proteomes" id="UP000192257"/>
    </source>
</evidence>
<dbReference type="VEuPathDB" id="TriTrypDB:TM35_000371490"/>
<dbReference type="InterPro" id="IPR023509">
    <property type="entry name" value="DTD-like_sf"/>
</dbReference>
<evidence type="ECO:0000256" key="5">
    <source>
        <dbReference type="RuleBase" id="RU003470"/>
    </source>
</evidence>
<dbReference type="AlphaFoldDB" id="A0A1X0NKG6"/>
<keyword evidence="5" id="KW-0378">Hydrolase</keyword>
<organism evidence="6 7">
    <name type="scientific">Trypanosoma theileri</name>
    <dbReference type="NCBI Taxonomy" id="67003"/>
    <lineage>
        <taxon>Eukaryota</taxon>
        <taxon>Discoba</taxon>
        <taxon>Euglenozoa</taxon>
        <taxon>Kinetoplastea</taxon>
        <taxon>Metakinetoplastina</taxon>
        <taxon>Trypanosomatida</taxon>
        <taxon>Trypanosomatidae</taxon>
        <taxon>Trypanosoma</taxon>
    </lineage>
</organism>
<keyword evidence="5" id="KW-0820">tRNA-binding</keyword>
<evidence type="ECO:0000313" key="6">
    <source>
        <dbReference type="EMBL" id="ORC85176.1"/>
    </source>
</evidence>
<dbReference type="GO" id="GO:0000049">
    <property type="term" value="F:tRNA binding"/>
    <property type="evidence" value="ECO:0007669"/>
    <property type="project" value="UniProtKB-KW"/>
</dbReference>
<dbReference type="PANTHER" id="PTHR10472">
    <property type="entry name" value="D-TYROSYL-TRNA TYR DEACYLASE"/>
    <property type="match status" value="1"/>
</dbReference>
<sequence>MKAVVQRIISGSVRVGDEVVGEVNRGIAVLVGIHRDDTADDMNYIARKLLGLRLWPSEGSQKTWDRNIKQIDGGILLISQFTLMHVLKGNKPDFHLAMDPDGALKMFNSLRDTLRSDLLPERVATGQFQSYMNINLINDGPVTIILDSRNKQ</sequence>
<dbReference type="RefSeq" id="XP_028879242.1">
    <property type="nucleotide sequence ID" value="XM_029029449.1"/>
</dbReference>
<comment type="caution">
    <text evidence="6">The sequence shown here is derived from an EMBL/GenBank/DDBJ whole genome shotgun (WGS) entry which is preliminary data.</text>
</comment>
<dbReference type="Proteomes" id="UP000192257">
    <property type="component" value="Unassembled WGS sequence"/>
</dbReference>
<dbReference type="GeneID" id="39989229"/>
<accession>A0A1X0NKG6</accession>
<evidence type="ECO:0000256" key="1">
    <source>
        <dbReference type="ARBA" id="ARBA00009673"/>
    </source>
</evidence>
<evidence type="ECO:0000256" key="3">
    <source>
        <dbReference type="ARBA" id="ARBA00047676"/>
    </source>
</evidence>
<gene>
    <name evidence="6" type="ORF">TM35_000371490</name>
</gene>
<dbReference type="PANTHER" id="PTHR10472:SF5">
    <property type="entry name" value="D-AMINOACYL-TRNA DEACYLASE 1"/>
    <property type="match status" value="1"/>
</dbReference>
<keyword evidence="5" id="KW-0963">Cytoplasm</keyword>
<name>A0A1X0NKG6_9TRYP</name>
<keyword evidence="5" id="KW-0694">RNA-binding</keyword>
<reference evidence="6 7" key="1">
    <citation type="submission" date="2017-03" db="EMBL/GenBank/DDBJ databases">
        <title>An alternative strategy for trypanosome survival in the mammalian bloodstream revealed through genome and transcriptome analysis of the ubiquitous bovine parasite Trypanosoma (Megatrypanum) theileri.</title>
        <authorList>
            <person name="Kelly S."/>
            <person name="Ivens A."/>
            <person name="Mott A."/>
            <person name="O'Neill E."/>
            <person name="Emms D."/>
            <person name="Macleod O."/>
            <person name="Voorheis P."/>
            <person name="Matthews J."/>
            <person name="Matthews K."/>
            <person name="Carrington M."/>
        </authorList>
    </citation>
    <scope>NUCLEOTIDE SEQUENCE [LARGE SCALE GENOMIC DNA]</scope>
    <source>
        <strain evidence="6">Edinburgh</strain>
    </source>
</reference>
<comment type="catalytic activity">
    <reaction evidence="3">
        <text>glycyl-tRNA(Ala) + H2O = tRNA(Ala) + glycine + H(+)</text>
        <dbReference type="Rhea" id="RHEA:53744"/>
        <dbReference type="Rhea" id="RHEA-COMP:9657"/>
        <dbReference type="Rhea" id="RHEA-COMP:13640"/>
        <dbReference type="ChEBI" id="CHEBI:15377"/>
        <dbReference type="ChEBI" id="CHEBI:15378"/>
        <dbReference type="ChEBI" id="CHEBI:57305"/>
        <dbReference type="ChEBI" id="CHEBI:78442"/>
        <dbReference type="ChEBI" id="CHEBI:78522"/>
        <dbReference type="EC" id="3.1.1.96"/>
    </reaction>
</comment>